<keyword evidence="5" id="KW-1185">Reference proteome</keyword>
<evidence type="ECO:0000259" key="3">
    <source>
        <dbReference type="Pfam" id="PF13649"/>
    </source>
</evidence>
<dbReference type="CDD" id="cd02440">
    <property type="entry name" value="AdoMet_MTases"/>
    <property type="match status" value="1"/>
</dbReference>
<proteinExistence type="predicted"/>
<keyword evidence="1" id="KW-0489">Methyltransferase</keyword>
<evidence type="ECO:0000256" key="2">
    <source>
        <dbReference type="ARBA" id="ARBA00022679"/>
    </source>
</evidence>
<organism evidence="4 5">
    <name type="scientific">Neodothiora populina</name>
    <dbReference type="NCBI Taxonomy" id="2781224"/>
    <lineage>
        <taxon>Eukaryota</taxon>
        <taxon>Fungi</taxon>
        <taxon>Dikarya</taxon>
        <taxon>Ascomycota</taxon>
        <taxon>Pezizomycotina</taxon>
        <taxon>Dothideomycetes</taxon>
        <taxon>Dothideomycetidae</taxon>
        <taxon>Dothideales</taxon>
        <taxon>Dothioraceae</taxon>
        <taxon>Neodothiora</taxon>
    </lineage>
</organism>
<dbReference type="EMBL" id="JBFMKM010000001">
    <property type="protein sequence ID" value="KAL1311734.1"/>
    <property type="molecule type" value="Genomic_DNA"/>
</dbReference>
<dbReference type="GeneID" id="95975532"/>
<dbReference type="SUPFAM" id="SSF53335">
    <property type="entry name" value="S-adenosyl-L-methionine-dependent methyltransferases"/>
    <property type="match status" value="1"/>
</dbReference>
<feature type="domain" description="Methyltransferase" evidence="3">
    <location>
        <begin position="39"/>
        <end position="139"/>
    </location>
</feature>
<dbReference type="Gene3D" id="3.40.50.150">
    <property type="entry name" value="Vaccinia Virus protein VP39"/>
    <property type="match status" value="1"/>
</dbReference>
<name>A0ABR3PQB1_9PEZI</name>
<dbReference type="InterPro" id="IPR041698">
    <property type="entry name" value="Methyltransf_25"/>
</dbReference>
<gene>
    <name evidence="4" type="ORF">AAFC00_001829</name>
</gene>
<dbReference type="PANTHER" id="PTHR43861">
    <property type="entry name" value="TRANS-ACONITATE 2-METHYLTRANSFERASE-RELATED"/>
    <property type="match status" value="1"/>
</dbReference>
<comment type="caution">
    <text evidence="4">The sequence shown here is derived from an EMBL/GenBank/DDBJ whole genome shotgun (WGS) entry which is preliminary data.</text>
</comment>
<evidence type="ECO:0000313" key="5">
    <source>
        <dbReference type="Proteomes" id="UP001562354"/>
    </source>
</evidence>
<dbReference type="Pfam" id="PF13649">
    <property type="entry name" value="Methyltransf_25"/>
    <property type="match status" value="1"/>
</dbReference>
<protein>
    <recommendedName>
        <fullName evidence="3">Methyltransferase domain-containing protein</fullName>
    </recommendedName>
</protein>
<evidence type="ECO:0000256" key="1">
    <source>
        <dbReference type="ARBA" id="ARBA00022603"/>
    </source>
</evidence>
<sequence>MAGKSDNWSTEAYAAAASFVPKLATKVVSYLAVGENDHILDIGCGDGPLTAQIAASASKGWVLGLDASPNFITTAKSKYTTGNCTFRLQDCTQMKSCAVAINGKWDKVFSNAALHWILRNPDTRTDVFTDIHAALKPNGLFVCEFGGKGNIAEVHAAILSALVQYGVSIDQARESCPWFFPSEKWLHDKLQETGFEVEKVELENRPTKLTPKSADGSAGLQGWIKLMGAEMLKAVDEGLREQVVRSASEILETIITREEDGSQWIGYVRIRAVARKA</sequence>
<reference evidence="4 5" key="1">
    <citation type="submission" date="2024-07" db="EMBL/GenBank/DDBJ databases">
        <title>Draft sequence of the Neodothiora populina.</title>
        <authorList>
            <person name="Drown D.D."/>
            <person name="Schuette U.S."/>
            <person name="Buechlein A.B."/>
            <person name="Rusch D.R."/>
            <person name="Winton L.W."/>
            <person name="Adams G.A."/>
        </authorList>
    </citation>
    <scope>NUCLEOTIDE SEQUENCE [LARGE SCALE GENOMIC DNA]</scope>
    <source>
        <strain evidence="4 5">CPC 39397</strain>
    </source>
</reference>
<dbReference type="InterPro" id="IPR029063">
    <property type="entry name" value="SAM-dependent_MTases_sf"/>
</dbReference>
<evidence type="ECO:0000313" key="4">
    <source>
        <dbReference type="EMBL" id="KAL1311734.1"/>
    </source>
</evidence>
<accession>A0ABR3PQB1</accession>
<dbReference type="Proteomes" id="UP001562354">
    <property type="component" value="Unassembled WGS sequence"/>
</dbReference>
<dbReference type="RefSeq" id="XP_069204583.1">
    <property type="nucleotide sequence ID" value="XM_069341073.1"/>
</dbReference>
<dbReference type="PANTHER" id="PTHR43861:SF1">
    <property type="entry name" value="TRANS-ACONITATE 2-METHYLTRANSFERASE"/>
    <property type="match status" value="1"/>
</dbReference>
<keyword evidence="2" id="KW-0808">Transferase</keyword>